<dbReference type="GO" id="GO:0030674">
    <property type="term" value="F:protein-macromolecule adaptor activity"/>
    <property type="evidence" value="ECO:0007669"/>
    <property type="project" value="TreeGrafter"/>
</dbReference>
<dbReference type="GO" id="GO:0034272">
    <property type="term" value="C:phosphatidylinositol 3-kinase complex, class III, type II"/>
    <property type="evidence" value="ECO:0007669"/>
    <property type="project" value="TreeGrafter"/>
</dbReference>
<protein>
    <submittedName>
        <fullName evidence="5">Uncharacterized protein</fullName>
    </submittedName>
</protein>
<dbReference type="InterPro" id="IPR041691">
    <property type="entry name" value="Atg6/beclin_CC"/>
</dbReference>
<dbReference type="PANTHER" id="PTHR12768:SF4">
    <property type="entry name" value="BECLIN-1"/>
    <property type="match status" value="1"/>
</dbReference>
<dbReference type="GO" id="GO:0045324">
    <property type="term" value="P:late endosome to vacuole transport"/>
    <property type="evidence" value="ECO:0007669"/>
    <property type="project" value="TreeGrafter"/>
</dbReference>
<dbReference type="EMBL" id="HBKN01051473">
    <property type="protein sequence ID" value="CAE2342150.1"/>
    <property type="molecule type" value="Transcribed_RNA"/>
</dbReference>
<dbReference type="GO" id="GO:0043548">
    <property type="term" value="F:phosphatidylinositol 3-kinase binding"/>
    <property type="evidence" value="ECO:0007669"/>
    <property type="project" value="TreeGrafter"/>
</dbReference>
<dbReference type="Pfam" id="PF04111">
    <property type="entry name" value="APG6"/>
    <property type="match status" value="1"/>
</dbReference>
<dbReference type="Pfam" id="PF17675">
    <property type="entry name" value="APG6_N"/>
    <property type="match status" value="1"/>
</dbReference>
<evidence type="ECO:0000259" key="3">
    <source>
        <dbReference type="Pfam" id="PF04111"/>
    </source>
</evidence>
<name>A0A7S4PQ25_GUITH</name>
<dbReference type="InterPro" id="IPR007243">
    <property type="entry name" value="Atg6/Beclin"/>
</dbReference>
<dbReference type="InterPro" id="IPR040455">
    <property type="entry name" value="Atg6_BARA"/>
</dbReference>
<sequence>MAAAWKCHQCQLSFPAEEGGRDEEEDSAALGESWYHLSASAAANAPKEHEMEQEFASIFKQMEEKRKINELVCDHLLETYPLCESCTERLLVELIAAKENATRECEMYTKEYERLKEEIHSEGASSDVDLREQIERDEEEERQLIAKVQALEEERISLRRKMGEIEQKGMLVEEMHNCYWRDYNELQLQLRSTDRDSFKRKIEAASLQLEMLNKTNVINDAFHISHNDVYGTINGFRLGSIQTQPVEWDEINAAWGQTTLLLQTLASNWDFTFPHFRLVPMGSFSRIIKRDDEKCVYDLFCASDIGLSRIFGFGSFDKGMAAFLECVRALQEHVKSIDPTFSPPYRIVEHKIEELSVKLQFNTYDKWTKALKYMLTNIKWLVASSLSRRS</sequence>
<dbReference type="GO" id="GO:0000045">
    <property type="term" value="P:autophagosome assembly"/>
    <property type="evidence" value="ECO:0007669"/>
    <property type="project" value="TreeGrafter"/>
</dbReference>
<organism evidence="5">
    <name type="scientific">Guillardia theta</name>
    <name type="common">Cryptophyte</name>
    <name type="synonym">Cryptomonas phi</name>
    <dbReference type="NCBI Taxonomy" id="55529"/>
    <lineage>
        <taxon>Eukaryota</taxon>
        <taxon>Cryptophyceae</taxon>
        <taxon>Pyrenomonadales</taxon>
        <taxon>Geminigeraceae</taxon>
        <taxon>Guillardia</taxon>
    </lineage>
</organism>
<reference evidence="5" key="1">
    <citation type="submission" date="2021-01" db="EMBL/GenBank/DDBJ databases">
        <authorList>
            <person name="Corre E."/>
            <person name="Pelletier E."/>
            <person name="Niang G."/>
            <person name="Scheremetjew M."/>
            <person name="Finn R."/>
            <person name="Kale V."/>
            <person name="Holt S."/>
            <person name="Cochrane G."/>
            <person name="Meng A."/>
            <person name="Brown T."/>
            <person name="Cohen L."/>
        </authorList>
    </citation>
    <scope>NUCLEOTIDE SEQUENCE</scope>
    <source>
        <strain evidence="5">CCMP 2712</strain>
    </source>
</reference>
<dbReference type="InterPro" id="IPR038274">
    <property type="entry name" value="Atg6/Beclin_C_sf"/>
</dbReference>
<evidence type="ECO:0000313" key="5">
    <source>
        <dbReference type="EMBL" id="CAE2342150.1"/>
    </source>
</evidence>
<dbReference type="GO" id="GO:0000423">
    <property type="term" value="P:mitophagy"/>
    <property type="evidence" value="ECO:0007669"/>
    <property type="project" value="TreeGrafter"/>
</dbReference>
<gene>
    <name evidence="5" type="ORF">GTHE00462_LOCUS40146</name>
</gene>
<evidence type="ECO:0000259" key="4">
    <source>
        <dbReference type="Pfam" id="PF17675"/>
    </source>
</evidence>
<dbReference type="GO" id="GO:0034271">
    <property type="term" value="C:phosphatidylinositol 3-kinase complex, class III, type I"/>
    <property type="evidence" value="ECO:0007669"/>
    <property type="project" value="TreeGrafter"/>
</dbReference>
<dbReference type="GO" id="GO:0006995">
    <property type="term" value="P:cellular response to nitrogen starvation"/>
    <property type="evidence" value="ECO:0007669"/>
    <property type="project" value="TreeGrafter"/>
</dbReference>
<feature type="domain" description="Atg6/beclin coiled-coil" evidence="4">
    <location>
        <begin position="81"/>
        <end position="209"/>
    </location>
</feature>
<dbReference type="GO" id="GO:0000407">
    <property type="term" value="C:phagophore assembly site"/>
    <property type="evidence" value="ECO:0007669"/>
    <property type="project" value="TreeGrafter"/>
</dbReference>
<feature type="domain" description="Atg6 BARA" evidence="3">
    <location>
        <begin position="212"/>
        <end position="384"/>
    </location>
</feature>
<evidence type="ECO:0000256" key="1">
    <source>
        <dbReference type="ARBA" id="ARBA00005965"/>
    </source>
</evidence>
<comment type="similarity">
    <text evidence="1">Belongs to the beclin family.</text>
</comment>
<proteinExistence type="inferred from homology"/>
<keyword evidence="2" id="KW-0175">Coiled coil</keyword>
<feature type="coiled-coil region" evidence="2">
    <location>
        <begin position="91"/>
        <end position="168"/>
    </location>
</feature>
<dbReference type="Gene3D" id="1.10.418.40">
    <property type="entry name" value="Autophagy protein 6/Beclin 1"/>
    <property type="match status" value="1"/>
</dbReference>
<dbReference type="PANTHER" id="PTHR12768">
    <property type="entry name" value="BECLIN 1"/>
    <property type="match status" value="1"/>
</dbReference>
<accession>A0A7S4PQ25</accession>
<evidence type="ECO:0000256" key="2">
    <source>
        <dbReference type="SAM" id="Coils"/>
    </source>
</evidence>
<dbReference type="AlphaFoldDB" id="A0A7S4PQ25"/>